<protein>
    <submittedName>
        <fullName evidence="4">Uncharacterized protein</fullName>
    </submittedName>
</protein>
<name>A0A1I7WTZ1_HETBA</name>
<accession>A0A1I7WTZ1</accession>
<dbReference type="WBParaSite" id="Hba_08598">
    <property type="protein sequence ID" value="Hba_08598"/>
    <property type="gene ID" value="Hba_08598"/>
</dbReference>
<dbReference type="Proteomes" id="UP000095283">
    <property type="component" value="Unplaced"/>
</dbReference>
<keyword evidence="3" id="KW-1185">Reference proteome</keyword>
<sequence>MEPVKAAEVNQPPPSYEESTSEIDPATIQHVTSQYPVHIEQNETSRPIVMPMFVTARTSVYGACPVEMDCPHCQVCCLGSYLAFVLCLAFFFYLFPGAFAVFHFVLINASMSFTHVLFASDIWGDIIVYLGYCIISVIVPLFIAVVYHSLSYSMTFFYMFQSRLYTKDSDVPHL</sequence>
<feature type="transmembrane region" description="Helical" evidence="2">
    <location>
        <begin position="126"/>
        <end position="150"/>
    </location>
</feature>
<proteinExistence type="predicted"/>
<evidence type="ECO:0000313" key="4">
    <source>
        <dbReference type="WBParaSite" id="Hba_08598"/>
    </source>
</evidence>
<feature type="region of interest" description="Disordered" evidence="1">
    <location>
        <begin position="1"/>
        <end position="21"/>
    </location>
</feature>
<dbReference type="AlphaFoldDB" id="A0A1I7WTZ1"/>
<evidence type="ECO:0000256" key="2">
    <source>
        <dbReference type="SAM" id="Phobius"/>
    </source>
</evidence>
<feature type="transmembrane region" description="Helical" evidence="2">
    <location>
        <begin position="81"/>
        <end position="106"/>
    </location>
</feature>
<organism evidence="3 4">
    <name type="scientific">Heterorhabditis bacteriophora</name>
    <name type="common">Entomopathogenic nematode worm</name>
    <dbReference type="NCBI Taxonomy" id="37862"/>
    <lineage>
        <taxon>Eukaryota</taxon>
        <taxon>Metazoa</taxon>
        <taxon>Ecdysozoa</taxon>
        <taxon>Nematoda</taxon>
        <taxon>Chromadorea</taxon>
        <taxon>Rhabditida</taxon>
        <taxon>Rhabditina</taxon>
        <taxon>Rhabditomorpha</taxon>
        <taxon>Strongyloidea</taxon>
        <taxon>Heterorhabditidae</taxon>
        <taxon>Heterorhabditis</taxon>
    </lineage>
</organism>
<reference evidence="4" key="1">
    <citation type="submission" date="2016-11" db="UniProtKB">
        <authorList>
            <consortium name="WormBaseParasite"/>
        </authorList>
    </citation>
    <scope>IDENTIFICATION</scope>
</reference>
<evidence type="ECO:0000313" key="3">
    <source>
        <dbReference type="Proteomes" id="UP000095283"/>
    </source>
</evidence>
<keyword evidence="2" id="KW-0472">Membrane</keyword>
<keyword evidence="2" id="KW-0812">Transmembrane</keyword>
<evidence type="ECO:0000256" key="1">
    <source>
        <dbReference type="SAM" id="MobiDB-lite"/>
    </source>
</evidence>
<keyword evidence="2" id="KW-1133">Transmembrane helix</keyword>